<dbReference type="Proteomes" id="UP000178059">
    <property type="component" value="Unassembled WGS sequence"/>
</dbReference>
<proteinExistence type="predicted"/>
<gene>
    <name evidence="1" type="ORF">A2824_02745</name>
</gene>
<accession>A0A1F6VJ79</accession>
<sequence>MKDPFVNIEQKLKWGKSLDQILDVLEKNLDLGVIKKSESNEEKQWIIDHLKSYMDHNMEKNRDREGEEFYARIKNFILSL</sequence>
<reference evidence="1 2" key="1">
    <citation type="journal article" date="2016" name="Nat. Commun.">
        <title>Thousands of microbial genomes shed light on interconnected biogeochemical processes in an aquifer system.</title>
        <authorList>
            <person name="Anantharaman K."/>
            <person name="Brown C.T."/>
            <person name="Hug L.A."/>
            <person name="Sharon I."/>
            <person name="Castelle C.J."/>
            <person name="Probst A.J."/>
            <person name="Thomas B.C."/>
            <person name="Singh A."/>
            <person name="Wilkins M.J."/>
            <person name="Karaoz U."/>
            <person name="Brodie E.L."/>
            <person name="Williams K.H."/>
            <person name="Hubbard S.S."/>
            <person name="Banfield J.F."/>
        </authorList>
    </citation>
    <scope>NUCLEOTIDE SEQUENCE [LARGE SCALE GENOMIC DNA]</scope>
</reference>
<protein>
    <submittedName>
        <fullName evidence="1">Uncharacterized protein</fullName>
    </submittedName>
</protein>
<dbReference type="AlphaFoldDB" id="A0A1F6VJ79"/>
<name>A0A1F6VJ79_9BACT</name>
<evidence type="ECO:0000313" key="1">
    <source>
        <dbReference type="EMBL" id="OGI69575.1"/>
    </source>
</evidence>
<evidence type="ECO:0000313" key="2">
    <source>
        <dbReference type="Proteomes" id="UP000178059"/>
    </source>
</evidence>
<dbReference type="STRING" id="1801743.A2824_02745"/>
<comment type="caution">
    <text evidence="1">The sequence shown here is derived from an EMBL/GenBank/DDBJ whole genome shotgun (WGS) entry which is preliminary data.</text>
</comment>
<dbReference type="EMBL" id="MFTT01000023">
    <property type="protein sequence ID" value="OGI69575.1"/>
    <property type="molecule type" value="Genomic_DNA"/>
</dbReference>
<organism evidence="1 2">
    <name type="scientific">Candidatus Nomurabacteria bacterium RIFCSPHIGHO2_01_FULL_42_16</name>
    <dbReference type="NCBI Taxonomy" id="1801743"/>
    <lineage>
        <taxon>Bacteria</taxon>
        <taxon>Candidatus Nomuraibacteriota</taxon>
    </lineage>
</organism>